<dbReference type="RefSeq" id="WP_121937647.1">
    <property type="nucleotide sequence ID" value="NZ_REFR01000009.1"/>
</dbReference>
<dbReference type="SUPFAM" id="SSF53187">
    <property type="entry name" value="Zn-dependent exopeptidases"/>
    <property type="match status" value="1"/>
</dbReference>
<evidence type="ECO:0000313" key="2">
    <source>
        <dbReference type="Proteomes" id="UP000271227"/>
    </source>
</evidence>
<comment type="caution">
    <text evidence="1">The sequence shown here is derived from an EMBL/GenBank/DDBJ whole genome shotgun (WGS) entry which is preliminary data.</text>
</comment>
<proteinExistence type="predicted"/>
<keyword evidence="2" id="KW-1185">Reference proteome</keyword>
<keyword evidence="1" id="KW-0378">Hydrolase</keyword>
<dbReference type="EMBL" id="REFR01000009">
    <property type="protein sequence ID" value="RMB12479.1"/>
    <property type="molecule type" value="Genomic_DNA"/>
</dbReference>
<organism evidence="1 2">
    <name type="scientific">Eilatimonas milleporae</name>
    <dbReference type="NCBI Taxonomy" id="911205"/>
    <lineage>
        <taxon>Bacteria</taxon>
        <taxon>Pseudomonadati</taxon>
        <taxon>Pseudomonadota</taxon>
        <taxon>Alphaproteobacteria</taxon>
        <taxon>Kordiimonadales</taxon>
        <taxon>Kordiimonadaceae</taxon>
        <taxon>Eilatimonas</taxon>
    </lineage>
</organism>
<dbReference type="Pfam" id="PF05013">
    <property type="entry name" value="FGase"/>
    <property type="match status" value="1"/>
</dbReference>
<dbReference type="GO" id="GO:0016787">
    <property type="term" value="F:hydrolase activity"/>
    <property type="evidence" value="ECO:0007669"/>
    <property type="project" value="UniProtKB-KW"/>
</dbReference>
<dbReference type="InParanoid" id="A0A3M0CXU2"/>
<dbReference type="AlphaFoldDB" id="A0A3M0CXU2"/>
<accession>A0A3M0CXU2</accession>
<dbReference type="Proteomes" id="UP000271227">
    <property type="component" value="Unassembled WGS sequence"/>
</dbReference>
<dbReference type="Gene3D" id="3.40.630.40">
    <property type="entry name" value="Zn-dependent exopeptidases"/>
    <property type="match status" value="1"/>
</dbReference>
<evidence type="ECO:0000313" key="1">
    <source>
        <dbReference type="EMBL" id="RMB12479.1"/>
    </source>
</evidence>
<dbReference type="InterPro" id="IPR007709">
    <property type="entry name" value="N-FG_amidohydro"/>
</dbReference>
<sequence>MTEFETHPPAYTETVPATGRRPFVFAVPHAGRHYPRDLLSASVLDTKTLRSSEDAYVDRLFDSVPDTGAVLIAATHARAYLDLNRDPRELDPRLIHGLKGRDDLMDSARVRAGLGLIPAVVGPDMPIYKGKLDIEDVLSRHDRLYMPYHKRLGNLLNACIAQWGRAYLIDCHSMPSTLEQNRTKPLGRKTIEADIVLGDCWGTSCDRAFTALAESLLTREGFRVRRNIPYAGGFVTEHYGRPAANIHALQIEINRGIYMDETTLEPKDCFWDIAARLSRFAAALMAAQDEGATQPHTKEYGRRLAAE</sequence>
<name>A0A3M0CXU2_9PROT</name>
<protein>
    <submittedName>
        <fullName evidence="1">N-formylglutamate amidohydrolase</fullName>
    </submittedName>
</protein>
<dbReference type="OrthoDB" id="8716700at2"/>
<reference evidence="1 2" key="1">
    <citation type="submission" date="2018-10" db="EMBL/GenBank/DDBJ databases">
        <title>Genomic Encyclopedia of Archaeal and Bacterial Type Strains, Phase II (KMG-II): from individual species to whole genera.</title>
        <authorList>
            <person name="Goeker M."/>
        </authorList>
    </citation>
    <scope>NUCLEOTIDE SEQUENCE [LARGE SCALE GENOMIC DNA]</scope>
    <source>
        <strain evidence="1 2">DSM 25217</strain>
    </source>
</reference>
<gene>
    <name evidence="1" type="ORF">BXY39_0976</name>
</gene>